<accession>A0A1S4CUC9</accession>
<comment type="similarity">
    <text evidence="1 5">Belongs to the Frigida family.</text>
</comment>
<reference evidence="7" key="1">
    <citation type="journal article" date="2014" name="Nat. Commun.">
        <title>The tobacco genome sequence and its comparison with those of tomato and potato.</title>
        <authorList>
            <person name="Sierro N."/>
            <person name="Battey J.N."/>
            <person name="Ouadi S."/>
            <person name="Bakaher N."/>
            <person name="Bovet L."/>
            <person name="Willig A."/>
            <person name="Goepfert S."/>
            <person name="Peitsch M.C."/>
            <person name="Ivanov N.V."/>
        </authorList>
    </citation>
    <scope>NUCLEOTIDE SEQUENCE [LARGE SCALE GENOMIC DNA]</scope>
</reference>
<evidence type="ECO:0000313" key="8">
    <source>
        <dbReference type="RefSeq" id="XP_016504726.1"/>
    </source>
</evidence>
<dbReference type="GO" id="GO:0030154">
    <property type="term" value="P:cell differentiation"/>
    <property type="evidence" value="ECO:0007669"/>
    <property type="project" value="UniProtKB-KW"/>
</dbReference>
<dbReference type="Proteomes" id="UP000790787">
    <property type="component" value="Chromosome 20"/>
</dbReference>
<gene>
    <name evidence="8" type="primary">LOC107822683</name>
</gene>
<organism evidence="7 8">
    <name type="scientific">Nicotiana tabacum</name>
    <name type="common">Common tobacco</name>
    <dbReference type="NCBI Taxonomy" id="4097"/>
    <lineage>
        <taxon>Eukaryota</taxon>
        <taxon>Viridiplantae</taxon>
        <taxon>Streptophyta</taxon>
        <taxon>Embryophyta</taxon>
        <taxon>Tracheophyta</taxon>
        <taxon>Spermatophyta</taxon>
        <taxon>Magnoliopsida</taxon>
        <taxon>eudicotyledons</taxon>
        <taxon>Gunneridae</taxon>
        <taxon>Pentapetalae</taxon>
        <taxon>asterids</taxon>
        <taxon>lamiids</taxon>
        <taxon>Solanales</taxon>
        <taxon>Solanaceae</taxon>
        <taxon>Nicotianoideae</taxon>
        <taxon>Nicotianeae</taxon>
        <taxon>Nicotiana</taxon>
    </lineage>
</organism>
<sequence>MENPAGPAAIPTSTAATPQTADTTSPSPASPPAAAEEKDSKKPPPNPQLETLCKTMCGKGLRTYIISQLPLPEQENTLREQLSEALKLAPNAAKLVLSCVGDFYAKRGKDLNKDTQMISYREASALVLECFLLMGLDEIDEVVSKEAEQAAIIWRRRLVDERGIKKASERDARGLLLLIGCFGIPQVFRNEDIRDLIRKSNIREIKSALRRSNVLIDKIPGRSSTLSVYLQEIIEGMVKHKMEVEAVDVAYTFGVEEKISPCTILSSFLHVFKESLKKRKWKSHGSHDVVNEVNKRELSTMKSVIECLEAHNIDPSKLIPRFRISDRIESLEKKIARNDQRREKMVQNWKFDETGLSRRFDDRQAKRTRIPGSEQQRAVNHVSSQRPLLEGGTAGHFYDYSLSPRPIAGSIADTVPGSLAASRGCVVMGGFGSGITRSTDNVLQADSYAGFRGRMPVVGRARQARNYNYQLYGWQGDASMHERSVSRNYGYGSPPPWQGSMGLPNSVPIGVGRLSSASDPYQLANTVPRSAPYQSSGSYAVGAVPSVNHRSSYLYSRTYYP</sequence>
<feature type="compositionally biased region" description="Low complexity" evidence="6">
    <location>
        <begin position="1"/>
        <end position="27"/>
    </location>
</feature>
<dbReference type="InterPro" id="IPR012474">
    <property type="entry name" value="Frigida"/>
</dbReference>
<keyword evidence="7" id="KW-1185">Reference proteome</keyword>
<dbReference type="Pfam" id="PF07899">
    <property type="entry name" value="Frigida"/>
    <property type="match status" value="1"/>
</dbReference>
<evidence type="ECO:0000256" key="4">
    <source>
        <dbReference type="ARBA" id="ARBA00023089"/>
    </source>
</evidence>
<keyword evidence="2 5" id="KW-0217">Developmental protein</keyword>
<dbReference type="RefSeq" id="XP_016504726.1">
    <property type="nucleotide sequence ID" value="XM_016649240.2"/>
</dbReference>
<feature type="region of interest" description="Disordered" evidence="6">
    <location>
        <begin position="1"/>
        <end position="48"/>
    </location>
</feature>
<dbReference type="PANTHER" id="PTHR31791:SF44">
    <property type="entry name" value="FRIGIDA-LIKE PROTEIN"/>
    <property type="match status" value="1"/>
</dbReference>
<reference evidence="8" key="2">
    <citation type="submission" date="2025-08" db="UniProtKB">
        <authorList>
            <consortium name="RefSeq"/>
        </authorList>
    </citation>
    <scope>IDENTIFICATION</scope>
    <source>
        <tissue evidence="8">Leaf</tissue>
    </source>
</reference>
<dbReference type="GO" id="GO:0009908">
    <property type="term" value="P:flower development"/>
    <property type="evidence" value="ECO:0007669"/>
    <property type="project" value="UniProtKB-KW"/>
</dbReference>
<evidence type="ECO:0000256" key="2">
    <source>
        <dbReference type="ARBA" id="ARBA00022473"/>
    </source>
</evidence>
<dbReference type="OrthoDB" id="776053at2759"/>
<dbReference type="RefSeq" id="XP_016504726.1">
    <property type="nucleotide sequence ID" value="XM_016649240.1"/>
</dbReference>
<name>A0A1S4CUC9_TOBAC</name>
<proteinExistence type="inferred from homology"/>
<dbReference type="KEGG" id="nta:107822683"/>
<dbReference type="STRING" id="4097.A0A1S4CUC9"/>
<evidence type="ECO:0000256" key="5">
    <source>
        <dbReference type="RuleBase" id="RU364012"/>
    </source>
</evidence>
<dbReference type="GeneID" id="107822683"/>
<evidence type="ECO:0000256" key="3">
    <source>
        <dbReference type="ARBA" id="ARBA00022782"/>
    </source>
</evidence>
<dbReference type="PANTHER" id="PTHR31791">
    <property type="entry name" value="FRIGIDA-LIKE PROTEIN 3-RELATED"/>
    <property type="match status" value="1"/>
</dbReference>
<dbReference type="AlphaFoldDB" id="A0A1S4CUC9"/>
<dbReference type="PaxDb" id="4097-A0A1S4CUC9"/>
<dbReference type="SMR" id="A0A1S4CUC9"/>
<evidence type="ECO:0000256" key="1">
    <source>
        <dbReference type="ARBA" id="ARBA00008956"/>
    </source>
</evidence>
<keyword evidence="4 5" id="KW-0287">Flowering</keyword>
<evidence type="ECO:0000313" key="7">
    <source>
        <dbReference type="Proteomes" id="UP000790787"/>
    </source>
</evidence>
<protein>
    <recommendedName>
        <fullName evidence="5">FRIGIDA-like protein</fullName>
    </recommendedName>
</protein>
<keyword evidence="3 5" id="KW-0221">Differentiation</keyword>
<evidence type="ECO:0000256" key="6">
    <source>
        <dbReference type="SAM" id="MobiDB-lite"/>
    </source>
</evidence>